<organism evidence="4 5">
    <name type="scientific">Sinocyclocheilus rhinocerous</name>
    <dbReference type="NCBI Taxonomy" id="307959"/>
    <lineage>
        <taxon>Eukaryota</taxon>
        <taxon>Metazoa</taxon>
        <taxon>Chordata</taxon>
        <taxon>Craniata</taxon>
        <taxon>Vertebrata</taxon>
        <taxon>Euteleostomi</taxon>
        <taxon>Actinopterygii</taxon>
        <taxon>Neopterygii</taxon>
        <taxon>Teleostei</taxon>
        <taxon>Ostariophysi</taxon>
        <taxon>Cypriniformes</taxon>
        <taxon>Cyprinidae</taxon>
        <taxon>Cyprininae</taxon>
        <taxon>Sinocyclocheilus</taxon>
    </lineage>
</organism>
<feature type="coiled-coil region" evidence="2">
    <location>
        <begin position="163"/>
        <end position="222"/>
    </location>
</feature>
<reference evidence="4" key="1">
    <citation type="submission" date="2025-08" db="UniProtKB">
        <authorList>
            <consortium name="Ensembl"/>
        </authorList>
    </citation>
    <scope>IDENTIFICATION</scope>
</reference>
<proteinExistence type="predicted"/>
<evidence type="ECO:0000313" key="4">
    <source>
        <dbReference type="Ensembl" id="ENSSRHP00000047473.1"/>
    </source>
</evidence>
<evidence type="ECO:0000313" key="5">
    <source>
        <dbReference type="Proteomes" id="UP000472270"/>
    </source>
</evidence>
<dbReference type="GO" id="GO:0005856">
    <property type="term" value="C:cytoskeleton"/>
    <property type="evidence" value="ECO:0007669"/>
    <property type="project" value="UniProtKB-ARBA"/>
</dbReference>
<dbReference type="InterPro" id="IPR051147">
    <property type="entry name" value="CFAP_domain-containing"/>
</dbReference>
<protein>
    <submittedName>
        <fullName evidence="4">Coiled-coil domain-containing protein 42 like-2-like</fullName>
    </submittedName>
</protein>
<dbReference type="AlphaFoldDB" id="A0A673JBV1"/>
<name>A0A673JBV1_9TELE</name>
<dbReference type="Ensembl" id="ENSSRHT00000048804.1">
    <property type="protein sequence ID" value="ENSSRHP00000047473.1"/>
    <property type="gene ID" value="ENSSRHG00000023948.1"/>
</dbReference>
<reference evidence="4" key="2">
    <citation type="submission" date="2025-09" db="UniProtKB">
        <authorList>
            <consortium name="Ensembl"/>
        </authorList>
    </citation>
    <scope>IDENTIFICATION</scope>
</reference>
<dbReference type="OrthoDB" id="10264298at2759"/>
<accession>A0A673JBV1</accession>
<dbReference type="InterPro" id="IPR025252">
    <property type="entry name" value="DUF4200"/>
</dbReference>
<dbReference type="Proteomes" id="UP000472270">
    <property type="component" value="Unassembled WGS sequence"/>
</dbReference>
<gene>
    <name evidence="4" type="primary">LOC107718910</name>
</gene>
<dbReference type="GeneID" id="107718910"/>
<dbReference type="KEGG" id="srx:107718910"/>
<evidence type="ECO:0000256" key="1">
    <source>
        <dbReference type="ARBA" id="ARBA00023054"/>
    </source>
</evidence>
<feature type="coiled-coil region" evidence="2">
    <location>
        <begin position="38"/>
        <end position="139"/>
    </location>
</feature>
<dbReference type="PANTHER" id="PTHR21683">
    <property type="entry name" value="COILED-COIL DOMAIN-CONTAINING PROTEIN 42 LIKE-2-LIKE-RELATED"/>
    <property type="match status" value="1"/>
</dbReference>
<keyword evidence="5" id="KW-1185">Reference proteome</keyword>
<evidence type="ECO:0000256" key="2">
    <source>
        <dbReference type="SAM" id="Coils"/>
    </source>
</evidence>
<dbReference type="PANTHER" id="PTHR21683:SF2">
    <property type="entry name" value="COILED-COIL DOMAIN-CONTAINING PROTEIN 42 LIKE-2-LIKE"/>
    <property type="match status" value="1"/>
</dbReference>
<sequence length="301" mass="36045">MNFNREEYYRSVFKDQLSSCIKDLEKDSPNMRTSAMHLAEAREENEGVTRALEAQEKELQTRRERLREREEKVKKEEEKLRQYKLETAKQLQENEARRLHAIEKTKEEEAKIKEKEDNIKKLKAQHEALLTRKELLAKRHQESTAKMPRKNTGRGCGGTQSIRKEILERQADVEKEAERKKLELMKDIKEQRTLLLHYTNQLQQQQRELDNIRSETRKWEMKREDLRSTAKREELQYAQIKVGICSIYQMIAPYWRASVDTEDPYEQLELIRKHLQLVRAIVDERKFNVMTTASQTKEDDK</sequence>
<dbReference type="Pfam" id="PF13863">
    <property type="entry name" value="DUF4200"/>
    <property type="match status" value="1"/>
</dbReference>
<dbReference type="RefSeq" id="XP_016381650.1">
    <property type="nucleotide sequence ID" value="XM_016526164.1"/>
</dbReference>
<evidence type="ECO:0000259" key="3">
    <source>
        <dbReference type="Pfam" id="PF13863"/>
    </source>
</evidence>
<feature type="domain" description="DUF4200" evidence="3">
    <location>
        <begin position="39"/>
        <end position="142"/>
    </location>
</feature>
<keyword evidence="1 2" id="KW-0175">Coiled coil</keyword>